<dbReference type="AlphaFoldDB" id="A0A1Y2H7B8"/>
<sequence>MPQLIKQGVSASRRIVLNVIAARFASSRPYHDPKGERRHNAFGAAPELPFRRRGFL</sequence>
<evidence type="ECO:0000313" key="1">
    <source>
        <dbReference type="EMBL" id="ORZ30486.1"/>
    </source>
</evidence>
<accession>A0A1Y2H7B8</accession>
<organism evidence="1 2">
    <name type="scientific">Catenaria anguillulae PL171</name>
    <dbReference type="NCBI Taxonomy" id="765915"/>
    <lineage>
        <taxon>Eukaryota</taxon>
        <taxon>Fungi</taxon>
        <taxon>Fungi incertae sedis</taxon>
        <taxon>Blastocladiomycota</taxon>
        <taxon>Blastocladiomycetes</taxon>
        <taxon>Blastocladiales</taxon>
        <taxon>Catenariaceae</taxon>
        <taxon>Catenaria</taxon>
    </lineage>
</organism>
<keyword evidence="2" id="KW-1185">Reference proteome</keyword>
<feature type="non-terminal residue" evidence="1">
    <location>
        <position position="56"/>
    </location>
</feature>
<name>A0A1Y2H7B8_9FUNG</name>
<proteinExistence type="predicted"/>
<comment type="caution">
    <text evidence="1">The sequence shown here is derived from an EMBL/GenBank/DDBJ whole genome shotgun (WGS) entry which is preliminary data.</text>
</comment>
<evidence type="ECO:0000313" key="2">
    <source>
        <dbReference type="Proteomes" id="UP000193411"/>
    </source>
</evidence>
<dbReference type="EMBL" id="MCFL01000084">
    <property type="protein sequence ID" value="ORZ30486.1"/>
    <property type="molecule type" value="Genomic_DNA"/>
</dbReference>
<protein>
    <submittedName>
        <fullName evidence="1">Uncharacterized protein</fullName>
    </submittedName>
</protein>
<reference evidence="1 2" key="1">
    <citation type="submission" date="2016-07" db="EMBL/GenBank/DDBJ databases">
        <title>Pervasive Adenine N6-methylation of Active Genes in Fungi.</title>
        <authorList>
            <consortium name="DOE Joint Genome Institute"/>
            <person name="Mondo S.J."/>
            <person name="Dannebaum R.O."/>
            <person name="Kuo R.C."/>
            <person name="Labutti K."/>
            <person name="Haridas S."/>
            <person name="Kuo A."/>
            <person name="Salamov A."/>
            <person name="Ahrendt S.R."/>
            <person name="Lipzen A."/>
            <person name="Sullivan W."/>
            <person name="Andreopoulos W.B."/>
            <person name="Clum A."/>
            <person name="Lindquist E."/>
            <person name="Daum C."/>
            <person name="Ramamoorthy G.K."/>
            <person name="Gryganskyi A."/>
            <person name="Culley D."/>
            <person name="Magnuson J.K."/>
            <person name="James T.Y."/>
            <person name="O'Malley M.A."/>
            <person name="Stajich J.E."/>
            <person name="Spatafora J.W."/>
            <person name="Visel A."/>
            <person name="Grigoriev I.V."/>
        </authorList>
    </citation>
    <scope>NUCLEOTIDE SEQUENCE [LARGE SCALE GENOMIC DNA]</scope>
    <source>
        <strain evidence="1 2">PL171</strain>
    </source>
</reference>
<dbReference type="Proteomes" id="UP000193411">
    <property type="component" value="Unassembled WGS sequence"/>
</dbReference>
<gene>
    <name evidence="1" type="ORF">BCR44DRAFT_1444831</name>
</gene>